<keyword evidence="3" id="KW-1185">Reference proteome</keyword>
<evidence type="ECO:0000313" key="2">
    <source>
        <dbReference type="EMBL" id="MBP3953633.1"/>
    </source>
</evidence>
<gene>
    <name evidence="2" type="ORF">J7W16_21445</name>
</gene>
<sequence>MYRPTVRYEEVYKEYVDNLFNATHLDRNQIIRAALFIAGHTEQFSKIIEPFIKRGMTLPQPLWNETDEDLWLNQKTNIGLDKLKERVQPETQVTRARPRRVQEQPTAAPKMFHSSNQEVSISVSGRQYPLRG</sequence>
<feature type="region of interest" description="Disordered" evidence="1">
    <location>
        <begin position="88"/>
        <end position="132"/>
    </location>
</feature>
<evidence type="ECO:0000256" key="1">
    <source>
        <dbReference type="SAM" id="MobiDB-lite"/>
    </source>
</evidence>
<dbReference type="AlphaFoldDB" id="A0A940WXM6"/>
<dbReference type="RefSeq" id="WP_210599488.1">
    <property type="nucleotide sequence ID" value="NZ_JAGKSQ010000019.1"/>
</dbReference>
<comment type="caution">
    <text evidence="2">The sequence shown here is derived from an EMBL/GenBank/DDBJ whole genome shotgun (WGS) entry which is preliminary data.</text>
</comment>
<feature type="compositionally biased region" description="Polar residues" evidence="1">
    <location>
        <begin position="113"/>
        <end position="125"/>
    </location>
</feature>
<dbReference type="Proteomes" id="UP000678228">
    <property type="component" value="Unassembled WGS sequence"/>
</dbReference>
<name>A0A940WXM6_9BACI</name>
<protein>
    <submittedName>
        <fullName evidence="2">Uncharacterized protein</fullName>
    </submittedName>
</protein>
<organism evidence="2 3">
    <name type="scientific">Halalkalibacter suaedae</name>
    <dbReference type="NCBI Taxonomy" id="2822140"/>
    <lineage>
        <taxon>Bacteria</taxon>
        <taxon>Bacillati</taxon>
        <taxon>Bacillota</taxon>
        <taxon>Bacilli</taxon>
        <taxon>Bacillales</taxon>
        <taxon>Bacillaceae</taxon>
        <taxon>Halalkalibacter</taxon>
    </lineage>
</organism>
<dbReference type="EMBL" id="JAGKSQ010000019">
    <property type="protein sequence ID" value="MBP3953633.1"/>
    <property type="molecule type" value="Genomic_DNA"/>
</dbReference>
<proteinExistence type="predicted"/>
<evidence type="ECO:0000313" key="3">
    <source>
        <dbReference type="Proteomes" id="UP000678228"/>
    </source>
</evidence>
<accession>A0A940WXM6</accession>
<reference evidence="2" key="1">
    <citation type="submission" date="2021-03" db="EMBL/GenBank/DDBJ databases">
        <title>Bacillus suaedae sp. nov., isolated from Suaeda aralocaspica.</title>
        <authorList>
            <person name="Lei R.F.R."/>
        </authorList>
    </citation>
    <scope>NUCLEOTIDE SEQUENCE</scope>
    <source>
        <strain evidence="2">YZJH907-2</strain>
    </source>
</reference>